<proteinExistence type="predicted"/>
<gene>
    <name evidence="1" type="ORF">O6H91_02G144300</name>
</gene>
<dbReference type="Proteomes" id="UP001162992">
    <property type="component" value="Chromosome 2"/>
</dbReference>
<protein>
    <submittedName>
        <fullName evidence="1">Uncharacterized protein</fullName>
    </submittedName>
</protein>
<evidence type="ECO:0000313" key="1">
    <source>
        <dbReference type="EMBL" id="KAJ7567380.1"/>
    </source>
</evidence>
<sequence length="143" mass="16321">MEMKRKQSYSRKHGWFAISIICLGMSTLLCFAITSVQYRWQSSQNANKFIQHLYKSVSHAKPVFEQSLSGFIRIDLGTEPHKDVLQASNEVDELLMDAEESPTNERTRQNEKDHLENLNTRDGHGNTSSNGVDDSICREQAAF</sequence>
<accession>A0ACC2ELX3</accession>
<comment type="caution">
    <text evidence="1">The sequence shown here is derived from an EMBL/GenBank/DDBJ whole genome shotgun (WGS) entry which is preliminary data.</text>
</comment>
<dbReference type="EMBL" id="CM055093">
    <property type="protein sequence ID" value="KAJ7567380.1"/>
    <property type="molecule type" value="Genomic_DNA"/>
</dbReference>
<evidence type="ECO:0000313" key="2">
    <source>
        <dbReference type="Proteomes" id="UP001162992"/>
    </source>
</evidence>
<keyword evidence="2" id="KW-1185">Reference proteome</keyword>
<organism evidence="1 2">
    <name type="scientific">Diphasiastrum complanatum</name>
    <name type="common">Issler's clubmoss</name>
    <name type="synonym">Lycopodium complanatum</name>
    <dbReference type="NCBI Taxonomy" id="34168"/>
    <lineage>
        <taxon>Eukaryota</taxon>
        <taxon>Viridiplantae</taxon>
        <taxon>Streptophyta</taxon>
        <taxon>Embryophyta</taxon>
        <taxon>Tracheophyta</taxon>
        <taxon>Lycopodiopsida</taxon>
        <taxon>Lycopodiales</taxon>
        <taxon>Lycopodiaceae</taxon>
        <taxon>Lycopodioideae</taxon>
        <taxon>Diphasiastrum</taxon>
    </lineage>
</organism>
<reference evidence="2" key="1">
    <citation type="journal article" date="2024" name="Proc. Natl. Acad. Sci. U.S.A.">
        <title>Extraordinary preservation of gene collinearity over three hundred million years revealed in homosporous lycophytes.</title>
        <authorList>
            <person name="Li C."/>
            <person name="Wickell D."/>
            <person name="Kuo L.Y."/>
            <person name="Chen X."/>
            <person name="Nie B."/>
            <person name="Liao X."/>
            <person name="Peng D."/>
            <person name="Ji J."/>
            <person name="Jenkins J."/>
            <person name="Williams M."/>
            <person name="Shu S."/>
            <person name="Plott C."/>
            <person name="Barry K."/>
            <person name="Rajasekar S."/>
            <person name="Grimwood J."/>
            <person name="Han X."/>
            <person name="Sun S."/>
            <person name="Hou Z."/>
            <person name="He W."/>
            <person name="Dai G."/>
            <person name="Sun C."/>
            <person name="Schmutz J."/>
            <person name="Leebens-Mack J.H."/>
            <person name="Li F.W."/>
            <person name="Wang L."/>
        </authorList>
    </citation>
    <scope>NUCLEOTIDE SEQUENCE [LARGE SCALE GENOMIC DNA]</scope>
    <source>
        <strain evidence="2">cv. PW_Plant_1</strain>
    </source>
</reference>
<name>A0ACC2ELX3_DIPCM</name>